<proteinExistence type="predicted"/>
<evidence type="ECO:0000256" key="6">
    <source>
        <dbReference type="SAM" id="MobiDB-lite"/>
    </source>
</evidence>
<dbReference type="SUPFAM" id="SSF52540">
    <property type="entry name" value="P-loop containing nucleoside triphosphate hydrolases"/>
    <property type="match status" value="1"/>
</dbReference>
<dbReference type="InterPro" id="IPR002543">
    <property type="entry name" value="FtsK_dom"/>
</dbReference>
<keyword evidence="7" id="KW-0132">Cell division</keyword>
<dbReference type="GO" id="GO:0007059">
    <property type="term" value="P:chromosome segregation"/>
    <property type="evidence" value="ECO:0007669"/>
    <property type="project" value="UniProtKB-KW"/>
</dbReference>
<keyword evidence="4 5" id="KW-0067">ATP-binding</keyword>
<protein>
    <submittedName>
        <fullName evidence="7">Cell division protein FtsK</fullName>
    </submittedName>
</protein>
<dbReference type="InterPro" id="IPR003593">
    <property type="entry name" value="AAA+_ATPase"/>
</dbReference>
<evidence type="ECO:0000256" key="1">
    <source>
        <dbReference type="ARBA" id="ARBA00004141"/>
    </source>
</evidence>
<dbReference type="PANTHER" id="PTHR22683:SF41">
    <property type="entry name" value="DNA TRANSLOCASE FTSK"/>
    <property type="match status" value="1"/>
</dbReference>
<dbReference type="Pfam" id="PF01580">
    <property type="entry name" value="FtsK_SpoIIIE"/>
    <property type="match status" value="1"/>
</dbReference>
<dbReference type="EMBL" id="CP039730">
    <property type="protein sequence ID" value="QHT44801.1"/>
    <property type="molecule type" value="Genomic_DNA"/>
</dbReference>
<dbReference type="GO" id="GO:0005524">
    <property type="term" value="F:ATP binding"/>
    <property type="evidence" value="ECO:0007669"/>
    <property type="project" value="UniProtKB-UniRule"/>
</dbReference>
<dbReference type="PANTHER" id="PTHR22683">
    <property type="entry name" value="SPORULATION PROTEIN RELATED"/>
    <property type="match status" value="1"/>
</dbReference>
<comment type="subcellular location">
    <subcellularLocation>
        <location evidence="1">Membrane</location>
        <topology evidence="1">Multi-pass membrane protein</topology>
    </subcellularLocation>
</comment>
<evidence type="ECO:0000256" key="2">
    <source>
        <dbReference type="ARBA" id="ARBA00022741"/>
    </source>
</evidence>
<organism evidence="7">
    <name type="scientific">Enterococcus faecium</name>
    <name type="common">Streptococcus faecium</name>
    <dbReference type="NCBI Taxonomy" id="1352"/>
    <lineage>
        <taxon>Bacteria</taxon>
        <taxon>Bacillati</taxon>
        <taxon>Bacillota</taxon>
        <taxon>Bacilli</taxon>
        <taxon>Lactobacillales</taxon>
        <taxon>Enterococcaceae</taxon>
        <taxon>Enterococcus</taxon>
    </lineage>
</organism>
<dbReference type="InterPro" id="IPR027417">
    <property type="entry name" value="P-loop_NTPase"/>
</dbReference>
<sequence>MAMKLLEKVKKRAEKAESILLDKEPNIKLNGKFSVNMLNTKAKDPTDAIFGIKPDGTIAHFCISEMPHMLVAGTTGSGKSVLLNEILVTAMCHSTPDELKIGIVDPKRVEFGRYKKLPFMLADPITDMDEAYDFFEYLVILMHERYKLMEKAGLQNITLYNEYAEKNGLDRFPYVILLVDEYSQLVGTHKEVEGLIVQLGQMARAAGIHVILATQSPRSTVVTGIIKANFPSRVCLMVASDLESRIVLDEGGGESLSPKGDMIIKLVNGSMVRAQGAYISNKEIETIFNHLRNTMPEPEYVDYRAIVAESRGEGGEDEDFGGIGKAPVRKSAKRNLNTPLANSSSKEPSIEKKSTFALKLEKNKEEKEKQGAKTLEKLQAEKLEKVLKALDKADSEPQTSNNTNNEQPISSKTKPKTTDPKVSVNVTITTDKSEKKQVNGTTSPIMQKMLKAKKQVHK</sequence>
<feature type="compositionally biased region" description="Polar residues" evidence="6">
    <location>
        <begin position="396"/>
        <end position="407"/>
    </location>
</feature>
<reference evidence="7" key="1">
    <citation type="journal article" date="2020" name="J. Antimicrob. Chemother.">
        <title>Tandem amplification of the vanM gene cluster drives vancomycin resistance in vancomycin-variable enterococci.</title>
        <authorList>
            <person name="Sun L."/>
            <person name="Chen Y."/>
            <person name="Hua X."/>
            <person name="Chen Y."/>
            <person name="Hong J."/>
            <person name="Wu X."/>
            <person name="Jiang Y."/>
            <person name="van Schaik W."/>
            <person name="Qu T."/>
            <person name="Yu Y."/>
        </authorList>
    </citation>
    <scope>NUCLEOTIDE SEQUENCE [LARGE SCALE GENOMIC DNA]</scope>
    <source>
        <strain evidence="7">ZY2</strain>
        <plasmid evidence="7">pZY2</plasmid>
    </source>
</reference>
<accession>A0A132Z8B5</accession>
<feature type="binding site" evidence="5">
    <location>
        <begin position="73"/>
        <end position="80"/>
    </location>
    <ligand>
        <name>ATP</name>
        <dbReference type="ChEBI" id="CHEBI:30616"/>
    </ligand>
</feature>
<feature type="region of interest" description="Disordered" evidence="6">
    <location>
        <begin position="388"/>
        <end position="458"/>
    </location>
</feature>
<keyword evidence="7" id="KW-0131">Cell cycle</keyword>
<keyword evidence="2 5" id="KW-0547">Nucleotide-binding</keyword>
<dbReference type="InterPro" id="IPR050206">
    <property type="entry name" value="FtsK/SpoIIIE/SftA"/>
</dbReference>
<evidence type="ECO:0000256" key="3">
    <source>
        <dbReference type="ARBA" id="ARBA00022829"/>
    </source>
</evidence>
<dbReference type="AlphaFoldDB" id="A0A132Z8B5"/>
<keyword evidence="3" id="KW-0159">Chromosome partition</keyword>
<dbReference type="GO" id="GO:0003677">
    <property type="term" value="F:DNA binding"/>
    <property type="evidence" value="ECO:0007669"/>
    <property type="project" value="InterPro"/>
</dbReference>
<dbReference type="RefSeq" id="WP_002320854.1">
    <property type="nucleotide sequence ID" value="NZ_CAMRPS010000009.1"/>
</dbReference>
<evidence type="ECO:0000256" key="4">
    <source>
        <dbReference type="ARBA" id="ARBA00022840"/>
    </source>
</evidence>
<dbReference type="Gene3D" id="3.40.50.300">
    <property type="entry name" value="P-loop containing nucleotide triphosphate hydrolases"/>
    <property type="match status" value="1"/>
</dbReference>
<name>A0A132Z8B5_ENTFC</name>
<dbReference type="GeneID" id="66455758"/>
<feature type="region of interest" description="Disordered" evidence="6">
    <location>
        <begin position="313"/>
        <end position="353"/>
    </location>
</feature>
<dbReference type="GO" id="GO:0016020">
    <property type="term" value="C:membrane"/>
    <property type="evidence" value="ECO:0007669"/>
    <property type="project" value="UniProtKB-SubCell"/>
</dbReference>
<evidence type="ECO:0000313" key="7">
    <source>
        <dbReference type="EMBL" id="QHT44801.1"/>
    </source>
</evidence>
<dbReference type="SMART" id="SM00382">
    <property type="entry name" value="AAA"/>
    <property type="match status" value="1"/>
</dbReference>
<dbReference type="PROSITE" id="PS50901">
    <property type="entry name" value="FTSK"/>
    <property type="match status" value="1"/>
</dbReference>
<dbReference type="CDD" id="cd01127">
    <property type="entry name" value="TrwB_TraG_TraD_VirD4"/>
    <property type="match status" value="1"/>
</dbReference>
<gene>
    <name evidence="7" type="ORF">FCF09_14035</name>
</gene>
<geneLocation type="plasmid" evidence="7">
    <name>pZY2</name>
</geneLocation>
<evidence type="ECO:0000256" key="5">
    <source>
        <dbReference type="PROSITE-ProRule" id="PRU00289"/>
    </source>
</evidence>
<dbReference type="GO" id="GO:0051301">
    <property type="term" value="P:cell division"/>
    <property type="evidence" value="ECO:0007669"/>
    <property type="project" value="UniProtKB-KW"/>
</dbReference>
<keyword evidence="7" id="KW-0614">Plasmid</keyword>